<feature type="domain" description="Trichome birefringence-like C-terminal" evidence="2">
    <location>
        <begin position="22"/>
        <end position="313"/>
    </location>
</feature>
<dbReference type="InterPro" id="IPR029962">
    <property type="entry name" value="TBL"/>
</dbReference>
<accession>A0A2P2JUW9</accession>
<dbReference type="GO" id="GO:0005794">
    <property type="term" value="C:Golgi apparatus"/>
    <property type="evidence" value="ECO:0007669"/>
    <property type="project" value="TreeGrafter"/>
</dbReference>
<evidence type="ECO:0000259" key="2">
    <source>
        <dbReference type="Pfam" id="PF13839"/>
    </source>
</evidence>
<dbReference type="InterPro" id="IPR026057">
    <property type="entry name" value="TBL_C"/>
</dbReference>
<dbReference type="EMBL" id="GGEC01016781">
    <property type="protein sequence ID" value="MBW97264.1"/>
    <property type="molecule type" value="Transcribed_RNA"/>
</dbReference>
<comment type="similarity">
    <text evidence="1">Belongs to the PC-esterase family. TBL subfamily.</text>
</comment>
<evidence type="ECO:0000313" key="3">
    <source>
        <dbReference type="EMBL" id="MBW97264.1"/>
    </source>
</evidence>
<organism evidence="3">
    <name type="scientific">Rhizophora mucronata</name>
    <name type="common">Asiatic mangrove</name>
    <dbReference type="NCBI Taxonomy" id="61149"/>
    <lineage>
        <taxon>Eukaryota</taxon>
        <taxon>Viridiplantae</taxon>
        <taxon>Streptophyta</taxon>
        <taxon>Embryophyta</taxon>
        <taxon>Tracheophyta</taxon>
        <taxon>Spermatophyta</taxon>
        <taxon>Magnoliopsida</taxon>
        <taxon>eudicotyledons</taxon>
        <taxon>Gunneridae</taxon>
        <taxon>Pentapetalae</taxon>
        <taxon>rosids</taxon>
        <taxon>fabids</taxon>
        <taxon>Malpighiales</taxon>
        <taxon>Rhizophoraceae</taxon>
        <taxon>Rhizophora</taxon>
    </lineage>
</organism>
<proteinExistence type="inferred from homology"/>
<name>A0A2P2JUW9_RHIMU</name>
<reference evidence="3" key="1">
    <citation type="submission" date="2018-02" db="EMBL/GenBank/DDBJ databases">
        <title>Rhizophora mucronata_Transcriptome.</title>
        <authorList>
            <person name="Meera S.P."/>
            <person name="Sreeshan A."/>
            <person name="Augustine A."/>
        </authorList>
    </citation>
    <scope>NUCLEOTIDE SEQUENCE</scope>
    <source>
        <tissue evidence="3">Leaf</tissue>
    </source>
</reference>
<dbReference type="PANTHER" id="PTHR32285:SF198">
    <property type="entry name" value="TRICHOME BIREFRINGENCE-LIKE N-TERMINAL DOMAIN-CONTAINING PROTEIN"/>
    <property type="match status" value="1"/>
</dbReference>
<dbReference type="PANTHER" id="PTHR32285">
    <property type="entry name" value="PROTEIN TRICHOME BIREFRINGENCE-LIKE 9-RELATED"/>
    <property type="match status" value="1"/>
</dbReference>
<dbReference type="AlphaFoldDB" id="A0A2P2JUW9"/>
<sequence length="319" mass="36644">MKNGRMDSMYQNWRWQPRDCSLPKFKPTLLLKKLRGKRIMFVGDSLHNQQWQSMVCLLHSLIPPDKKSLSSHSSSLTVFKMEEYNATIEFYWAPFLVESNSEALDDRNGQGDRIIAPKSISKHGDRWKNVDYLIFNTYIWWMKSPHIKVLQSGSLDGGAMEFDEVEVPIAYERALRTWAEWVEESVDTNRTSVFFSSMSPTHLKNLDWNNPDGIKCAKETTPIPNNSKPLEVGTNHQLFSIAVNVTQTMKKPVHFLNVTSLSEYRKDAHVSVYTAVDGKLLSPEKKSDLIKYADCLHWCLPGLPDAWNELLYARIISGS</sequence>
<protein>
    <submittedName>
        <fullName evidence="3">Protein ESKIMO 1-like</fullName>
    </submittedName>
</protein>
<dbReference type="GO" id="GO:0016413">
    <property type="term" value="F:O-acetyltransferase activity"/>
    <property type="evidence" value="ECO:0007669"/>
    <property type="project" value="InterPro"/>
</dbReference>
<dbReference type="Pfam" id="PF13839">
    <property type="entry name" value="PC-Esterase"/>
    <property type="match status" value="1"/>
</dbReference>
<evidence type="ECO:0000256" key="1">
    <source>
        <dbReference type="ARBA" id="ARBA00007727"/>
    </source>
</evidence>